<organism evidence="1 2">
    <name type="scientific">Pristionchus mayeri</name>
    <dbReference type="NCBI Taxonomy" id="1317129"/>
    <lineage>
        <taxon>Eukaryota</taxon>
        <taxon>Metazoa</taxon>
        <taxon>Ecdysozoa</taxon>
        <taxon>Nematoda</taxon>
        <taxon>Chromadorea</taxon>
        <taxon>Rhabditida</taxon>
        <taxon>Rhabditina</taxon>
        <taxon>Diplogasteromorpha</taxon>
        <taxon>Diplogasteroidea</taxon>
        <taxon>Neodiplogasteridae</taxon>
        <taxon>Pristionchus</taxon>
    </lineage>
</organism>
<evidence type="ECO:0000313" key="2">
    <source>
        <dbReference type="Proteomes" id="UP001328107"/>
    </source>
</evidence>
<evidence type="ECO:0000313" key="1">
    <source>
        <dbReference type="EMBL" id="GMR49428.1"/>
    </source>
</evidence>
<dbReference type="AlphaFoldDB" id="A0AAN5CRJ2"/>
<gene>
    <name evidence="1" type="ORF">PMAYCL1PPCAC_19623</name>
</gene>
<keyword evidence="2" id="KW-1185">Reference proteome</keyword>
<dbReference type="EMBL" id="BTRK01000004">
    <property type="protein sequence ID" value="GMR49428.1"/>
    <property type="molecule type" value="Genomic_DNA"/>
</dbReference>
<proteinExistence type="predicted"/>
<protein>
    <submittedName>
        <fullName evidence="1">Uncharacterized protein</fullName>
    </submittedName>
</protein>
<comment type="caution">
    <text evidence="1">The sequence shown here is derived from an EMBL/GenBank/DDBJ whole genome shotgun (WGS) entry which is preliminary data.</text>
</comment>
<dbReference type="Proteomes" id="UP001328107">
    <property type="component" value="Unassembled WGS sequence"/>
</dbReference>
<accession>A0AAN5CRJ2</accession>
<name>A0AAN5CRJ2_9BILA</name>
<reference evidence="2" key="1">
    <citation type="submission" date="2022-10" db="EMBL/GenBank/DDBJ databases">
        <title>Genome assembly of Pristionchus species.</title>
        <authorList>
            <person name="Yoshida K."/>
            <person name="Sommer R.J."/>
        </authorList>
    </citation>
    <scope>NUCLEOTIDE SEQUENCE [LARGE SCALE GENOMIC DNA]</scope>
    <source>
        <strain evidence="2">RS5460</strain>
    </source>
</reference>
<sequence>MYLYLAGRRIVKSKFVSKLEGVKKRQRVAKEARHYAFVNRAKIWRKKKEFKKIDIIATQIGMINELIEFLLEDGPVPTEDLE</sequence>